<evidence type="ECO:0000313" key="9">
    <source>
        <dbReference type="EMBL" id="BCB72495.1"/>
    </source>
</evidence>
<feature type="transmembrane region" description="Helical" evidence="7">
    <location>
        <begin position="83"/>
        <end position="103"/>
    </location>
</feature>
<evidence type="ECO:0000256" key="1">
    <source>
        <dbReference type="ARBA" id="ARBA00004651"/>
    </source>
</evidence>
<dbReference type="InterPro" id="IPR035906">
    <property type="entry name" value="MetI-like_sf"/>
</dbReference>
<dbReference type="PANTHER" id="PTHR30193:SF37">
    <property type="entry name" value="INNER MEMBRANE ABC TRANSPORTER PERMEASE PROTEIN YCJO"/>
    <property type="match status" value="1"/>
</dbReference>
<dbReference type="InterPro" id="IPR051393">
    <property type="entry name" value="ABC_transporter_permease"/>
</dbReference>
<comment type="subcellular location">
    <subcellularLocation>
        <location evidence="1 7">Cell membrane</location>
        <topology evidence="1 7">Multi-pass membrane protein</topology>
    </subcellularLocation>
</comment>
<dbReference type="GO" id="GO:0005886">
    <property type="term" value="C:plasma membrane"/>
    <property type="evidence" value="ECO:0007669"/>
    <property type="project" value="UniProtKB-SubCell"/>
</dbReference>
<keyword evidence="3" id="KW-1003">Cell membrane</keyword>
<evidence type="ECO:0000259" key="8">
    <source>
        <dbReference type="PROSITE" id="PS50928"/>
    </source>
</evidence>
<feature type="transmembrane region" description="Helical" evidence="7">
    <location>
        <begin position="218"/>
        <end position="238"/>
    </location>
</feature>
<evidence type="ECO:0000256" key="5">
    <source>
        <dbReference type="ARBA" id="ARBA00022989"/>
    </source>
</evidence>
<keyword evidence="2 7" id="KW-0813">Transport</keyword>
<proteinExistence type="inferred from homology"/>
<dbReference type="GO" id="GO:0055085">
    <property type="term" value="P:transmembrane transport"/>
    <property type="evidence" value="ECO:0007669"/>
    <property type="project" value="InterPro"/>
</dbReference>
<accession>A0A6F8XFP7</accession>
<reference evidence="9 10" key="1">
    <citation type="submission" date="2020-03" db="EMBL/GenBank/DDBJ databases">
        <title>Complete Genome Sequence of Halomonas meridiana strain Eplume2, isolated from hydrothermal-plume in the north east Pacific Ocean.</title>
        <authorList>
            <person name="Kurihara Y."/>
            <person name="Kawai S."/>
            <person name="Sakai A."/>
            <person name="Galipon J."/>
            <person name="Arakawa K."/>
        </authorList>
    </citation>
    <scope>NUCLEOTIDE SEQUENCE [LARGE SCALE GENOMIC DNA]</scope>
    <source>
        <strain evidence="9 10">Eplume2</strain>
    </source>
</reference>
<feature type="transmembrane region" description="Helical" evidence="7">
    <location>
        <begin position="21"/>
        <end position="47"/>
    </location>
</feature>
<name>A0A6F8XFP7_9GAMM</name>
<dbReference type="InterPro" id="IPR000515">
    <property type="entry name" value="MetI-like"/>
</dbReference>
<protein>
    <submittedName>
        <fullName evidence="9">ABC transporter permease</fullName>
    </submittedName>
</protein>
<dbReference type="Gene3D" id="1.10.3720.10">
    <property type="entry name" value="MetI-like"/>
    <property type="match status" value="1"/>
</dbReference>
<dbReference type="CDD" id="cd06261">
    <property type="entry name" value="TM_PBP2"/>
    <property type="match status" value="1"/>
</dbReference>
<comment type="similarity">
    <text evidence="7">Belongs to the binding-protein-dependent transport system permease family.</text>
</comment>
<keyword evidence="10" id="KW-1185">Reference proteome</keyword>
<evidence type="ECO:0000256" key="6">
    <source>
        <dbReference type="ARBA" id="ARBA00023136"/>
    </source>
</evidence>
<feature type="transmembrane region" description="Helical" evidence="7">
    <location>
        <begin position="115"/>
        <end position="135"/>
    </location>
</feature>
<evidence type="ECO:0000313" key="10">
    <source>
        <dbReference type="Proteomes" id="UP000501053"/>
    </source>
</evidence>
<evidence type="ECO:0000256" key="3">
    <source>
        <dbReference type="ARBA" id="ARBA00022475"/>
    </source>
</evidence>
<dbReference type="EMBL" id="AP022869">
    <property type="protein sequence ID" value="BCB72495.1"/>
    <property type="molecule type" value="Genomic_DNA"/>
</dbReference>
<sequence length="302" mass="33774">MNFHRRISIARYRYGEQLWGIGLSAPAFILMILLMLGPIALTMLLSLTDWQLGMGNFSWIGLKNYESAVNDPIFWKSLFNTSVYVAVVMTGSIGLGLLLALMINQLSFGKGFYRTLFFLPVMASLVAMTIVWEFLLHPEFGLINQLLTALGGTPNNWLRDEDWALAALCVIGIWHQAGFNMVLFIAGLTAIPKFLYEAADIDGVPPGFSRFRHITWPLLGPVTLFIVVMTAIKAFQVFDTVQILTQGGPSYSSEVLLLTIYKEGFEYFRTGYAAALTVVFLTLVILVTVVKSLFLEKKVKYT</sequence>
<dbReference type="AlphaFoldDB" id="A0A6F8XFP7"/>
<feature type="domain" description="ABC transmembrane type-1" evidence="8">
    <location>
        <begin position="78"/>
        <end position="291"/>
    </location>
</feature>
<evidence type="ECO:0000256" key="2">
    <source>
        <dbReference type="ARBA" id="ARBA00022448"/>
    </source>
</evidence>
<keyword evidence="4 7" id="KW-0812">Transmembrane</keyword>
<feature type="transmembrane region" description="Helical" evidence="7">
    <location>
        <begin position="163"/>
        <end position="186"/>
    </location>
</feature>
<gene>
    <name evidence="9" type="ORF">HMEPL2_28460</name>
</gene>
<feature type="transmembrane region" description="Helical" evidence="7">
    <location>
        <begin position="272"/>
        <end position="294"/>
    </location>
</feature>
<keyword evidence="5 7" id="KW-1133">Transmembrane helix</keyword>
<organism evidence="9 10">
    <name type="scientific">Vreelandella aquamarina</name>
    <dbReference type="NCBI Taxonomy" id="77097"/>
    <lineage>
        <taxon>Bacteria</taxon>
        <taxon>Pseudomonadati</taxon>
        <taxon>Pseudomonadota</taxon>
        <taxon>Gammaproteobacteria</taxon>
        <taxon>Oceanospirillales</taxon>
        <taxon>Halomonadaceae</taxon>
        <taxon>Vreelandella</taxon>
    </lineage>
</organism>
<dbReference type="PROSITE" id="PS50928">
    <property type="entry name" value="ABC_TM1"/>
    <property type="match status" value="1"/>
</dbReference>
<evidence type="ECO:0000256" key="4">
    <source>
        <dbReference type="ARBA" id="ARBA00022692"/>
    </source>
</evidence>
<dbReference type="SUPFAM" id="SSF161098">
    <property type="entry name" value="MetI-like"/>
    <property type="match status" value="1"/>
</dbReference>
<keyword evidence="6 7" id="KW-0472">Membrane</keyword>
<dbReference type="Proteomes" id="UP000501053">
    <property type="component" value="Chromosome"/>
</dbReference>
<dbReference type="PANTHER" id="PTHR30193">
    <property type="entry name" value="ABC TRANSPORTER PERMEASE PROTEIN"/>
    <property type="match status" value="1"/>
</dbReference>
<dbReference type="RefSeq" id="WP_062375860.1">
    <property type="nucleotide sequence ID" value="NZ_AP022869.1"/>
</dbReference>
<evidence type="ECO:0000256" key="7">
    <source>
        <dbReference type="RuleBase" id="RU363032"/>
    </source>
</evidence>
<dbReference type="Pfam" id="PF00528">
    <property type="entry name" value="BPD_transp_1"/>
    <property type="match status" value="1"/>
</dbReference>